<keyword evidence="3" id="KW-1185">Reference proteome</keyword>
<protein>
    <submittedName>
        <fullName evidence="2">Uncharacterized protein</fullName>
    </submittedName>
</protein>
<feature type="region of interest" description="Disordered" evidence="1">
    <location>
        <begin position="1"/>
        <end position="45"/>
    </location>
</feature>
<dbReference type="EMBL" id="JANPWB010000006">
    <property type="protein sequence ID" value="KAJ1175501.1"/>
    <property type="molecule type" value="Genomic_DNA"/>
</dbReference>
<dbReference type="AlphaFoldDB" id="A0AAV7TGI6"/>
<evidence type="ECO:0000256" key="1">
    <source>
        <dbReference type="SAM" id="MobiDB-lite"/>
    </source>
</evidence>
<dbReference type="Proteomes" id="UP001066276">
    <property type="component" value="Chromosome 3_2"/>
</dbReference>
<accession>A0AAV7TGI6</accession>
<name>A0AAV7TGI6_PLEWA</name>
<reference evidence="2" key="1">
    <citation type="journal article" date="2022" name="bioRxiv">
        <title>Sequencing and chromosome-scale assembly of the giantPleurodeles waltlgenome.</title>
        <authorList>
            <person name="Brown T."/>
            <person name="Elewa A."/>
            <person name="Iarovenko S."/>
            <person name="Subramanian E."/>
            <person name="Araus A.J."/>
            <person name="Petzold A."/>
            <person name="Susuki M."/>
            <person name="Suzuki K.-i.T."/>
            <person name="Hayashi T."/>
            <person name="Toyoda A."/>
            <person name="Oliveira C."/>
            <person name="Osipova E."/>
            <person name="Leigh N.D."/>
            <person name="Simon A."/>
            <person name="Yun M.H."/>
        </authorList>
    </citation>
    <scope>NUCLEOTIDE SEQUENCE</scope>
    <source>
        <strain evidence="2">20211129_DDA</strain>
        <tissue evidence="2">Liver</tissue>
    </source>
</reference>
<evidence type="ECO:0000313" key="2">
    <source>
        <dbReference type="EMBL" id="KAJ1175501.1"/>
    </source>
</evidence>
<sequence length="119" mass="12568">MPNSSTARGRIVDIGQQAPSALSGPASGPAHQHPGHRRPPHSRSLPAAVAASRVFLPITGRGTRHTPRLVVGEKERNNQLGTGGGVVVRSGLRFNLLPLLVDFRGNCFTLSDLTCCPCD</sequence>
<proteinExistence type="predicted"/>
<evidence type="ECO:0000313" key="3">
    <source>
        <dbReference type="Proteomes" id="UP001066276"/>
    </source>
</evidence>
<gene>
    <name evidence="2" type="ORF">NDU88_000789</name>
</gene>
<comment type="caution">
    <text evidence="2">The sequence shown here is derived from an EMBL/GenBank/DDBJ whole genome shotgun (WGS) entry which is preliminary data.</text>
</comment>
<organism evidence="2 3">
    <name type="scientific">Pleurodeles waltl</name>
    <name type="common">Iberian ribbed newt</name>
    <dbReference type="NCBI Taxonomy" id="8319"/>
    <lineage>
        <taxon>Eukaryota</taxon>
        <taxon>Metazoa</taxon>
        <taxon>Chordata</taxon>
        <taxon>Craniata</taxon>
        <taxon>Vertebrata</taxon>
        <taxon>Euteleostomi</taxon>
        <taxon>Amphibia</taxon>
        <taxon>Batrachia</taxon>
        <taxon>Caudata</taxon>
        <taxon>Salamandroidea</taxon>
        <taxon>Salamandridae</taxon>
        <taxon>Pleurodelinae</taxon>
        <taxon>Pleurodeles</taxon>
    </lineage>
</organism>